<name>A0AAV5R1C4_PICKL</name>
<dbReference type="AlphaFoldDB" id="A0AAV5R1C4"/>
<feature type="region of interest" description="Disordered" evidence="1">
    <location>
        <begin position="1"/>
        <end position="33"/>
    </location>
</feature>
<organism evidence="2 3">
    <name type="scientific">Pichia kluyveri</name>
    <name type="common">Yeast</name>
    <dbReference type="NCBI Taxonomy" id="36015"/>
    <lineage>
        <taxon>Eukaryota</taxon>
        <taxon>Fungi</taxon>
        <taxon>Dikarya</taxon>
        <taxon>Ascomycota</taxon>
        <taxon>Saccharomycotina</taxon>
        <taxon>Pichiomycetes</taxon>
        <taxon>Pichiales</taxon>
        <taxon>Pichiaceae</taxon>
        <taxon>Pichia</taxon>
    </lineage>
</organism>
<protein>
    <recommendedName>
        <fullName evidence="4">C2H2-type domain-containing protein</fullName>
    </recommendedName>
</protein>
<feature type="compositionally biased region" description="Acidic residues" evidence="1">
    <location>
        <begin position="17"/>
        <end position="29"/>
    </location>
</feature>
<dbReference type="Proteomes" id="UP001378960">
    <property type="component" value="Unassembled WGS sequence"/>
</dbReference>
<evidence type="ECO:0000313" key="3">
    <source>
        <dbReference type="Proteomes" id="UP001378960"/>
    </source>
</evidence>
<comment type="caution">
    <text evidence="2">The sequence shown here is derived from an EMBL/GenBank/DDBJ whole genome shotgun (WGS) entry which is preliminary data.</text>
</comment>
<evidence type="ECO:0008006" key="4">
    <source>
        <dbReference type="Google" id="ProtNLM"/>
    </source>
</evidence>
<accession>A0AAV5R1C4</accession>
<dbReference type="EMBL" id="BTGB01000001">
    <property type="protein sequence ID" value="GMM44449.1"/>
    <property type="molecule type" value="Genomic_DNA"/>
</dbReference>
<proteinExistence type="predicted"/>
<gene>
    <name evidence="2" type="ORF">DAPK24_010240</name>
</gene>
<evidence type="ECO:0000256" key="1">
    <source>
        <dbReference type="SAM" id="MobiDB-lite"/>
    </source>
</evidence>
<keyword evidence="3" id="KW-1185">Reference proteome</keyword>
<sequence>MYVQSGGTVDSHRSSGDETDDENGSESDVIDGPLLCVGNTSNHENIERKMNNDNKDNLSHSDVNNYFSPIKKKFPLLDNVNFHDVGVNVGVGVGVDLNLDIDKAISETFQEYNSVDGFESSKFDETQKHTIDSSLSSPVVIEPMRHSFSSTSSLTNQPKVVLASQAKETNESRDSSFTNDGNVLKRTCQFCGKTFQHAGSHGRHLDTQKGKAQHPADDVERIRSGVARRGDPEAIRIRKQERAREYNRREYVKEKNRQRRKFTSRISRVRESYQLRFCRKLGNPLLTENPTFADSIVFFLPPFLWPDDEIPDETTQQVAYNWIFAIDSDLQTTAENVDKSSKTNEQMREKLKLLNNIESEAFQKLQSGQLLAEWLNLNVEVRADLWKKAQRRALCSVLGEHTVFDFASRDRWIKHLMEVKKAEVAARPSGDDEYSNDSEDQMHLLGGFDSLMDMAGIAEMAEMDLNDLGDPSLGGGEDLKF</sequence>
<evidence type="ECO:0000313" key="2">
    <source>
        <dbReference type="EMBL" id="GMM44449.1"/>
    </source>
</evidence>
<reference evidence="2 3" key="1">
    <citation type="journal article" date="2023" name="Elife">
        <title>Identification of key yeast species and microbe-microbe interactions impacting larval growth of Drosophila in the wild.</title>
        <authorList>
            <person name="Mure A."/>
            <person name="Sugiura Y."/>
            <person name="Maeda R."/>
            <person name="Honda K."/>
            <person name="Sakurai N."/>
            <person name="Takahashi Y."/>
            <person name="Watada M."/>
            <person name="Katoh T."/>
            <person name="Gotoh A."/>
            <person name="Gotoh Y."/>
            <person name="Taniguchi I."/>
            <person name="Nakamura K."/>
            <person name="Hayashi T."/>
            <person name="Katayama T."/>
            <person name="Uemura T."/>
            <person name="Hattori Y."/>
        </authorList>
    </citation>
    <scope>NUCLEOTIDE SEQUENCE [LARGE SCALE GENOMIC DNA]</scope>
    <source>
        <strain evidence="2 3">PK-24</strain>
    </source>
</reference>